<keyword evidence="2 5" id="KW-0808">Transferase</keyword>
<dbReference type="RefSeq" id="WP_349182059.1">
    <property type="nucleotide sequence ID" value="NZ_JBBNGS010000006.1"/>
</dbReference>
<dbReference type="GO" id="GO:0016757">
    <property type="term" value="F:glycosyltransferase activity"/>
    <property type="evidence" value="ECO:0007669"/>
    <property type="project" value="UniProtKB-KW"/>
</dbReference>
<organism evidence="5 6">
    <name type="scientific">Paratractidigestivibacter faecalis</name>
    <dbReference type="NCBI Taxonomy" id="2292441"/>
    <lineage>
        <taxon>Bacteria</taxon>
        <taxon>Bacillati</taxon>
        <taxon>Actinomycetota</taxon>
        <taxon>Coriobacteriia</taxon>
        <taxon>Coriobacteriales</taxon>
        <taxon>Atopobiaceae</taxon>
        <taxon>Paratractidigestivibacter</taxon>
    </lineage>
</organism>
<dbReference type="SUPFAM" id="SSF53448">
    <property type="entry name" value="Nucleotide-diphospho-sugar transferases"/>
    <property type="match status" value="1"/>
</dbReference>
<proteinExistence type="predicted"/>
<dbReference type="PANTHER" id="PTHR22916">
    <property type="entry name" value="GLYCOSYLTRANSFERASE"/>
    <property type="match status" value="1"/>
</dbReference>
<evidence type="ECO:0000256" key="2">
    <source>
        <dbReference type="ARBA" id="ARBA00022679"/>
    </source>
</evidence>
<dbReference type="PANTHER" id="PTHR22916:SF51">
    <property type="entry name" value="GLYCOSYLTRANSFERASE EPSH-RELATED"/>
    <property type="match status" value="1"/>
</dbReference>
<protein>
    <submittedName>
        <fullName evidence="5">Glycosyltransferase</fullName>
        <ecNumber evidence="5">2.4.-.-</ecNumber>
    </submittedName>
</protein>
<dbReference type="Pfam" id="PF00535">
    <property type="entry name" value="Glycos_transf_2"/>
    <property type="match status" value="1"/>
</dbReference>
<evidence type="ECO:0000259" key="4">
    <source>
        <dbReference type="Pfam" id="PF00535"/>
    </source>
</evidence>
<feature type="coiled-coil region" evidence="3">
    <location>
        <begin position="349"/>
        <end position="383"/>
    </location>
</feature>
<keyword evidence="3" id="KW-0175">Coiled coil</keyword>
<evidence type="ECO:0000313" key="6">
    <source>
        <dbReference type="Proteomes" id="UP001478817"/>
    </source>
</evidence>
<dbReference type="InterPro" id="IPR029044">
    <property type="entry name" value="Nucleotide-diphossugar_trans"/>
</dbReference>
<keyword evidence="6" id="KW-1185">Reference proteome</keyword>
<gene>
    <name evidence="5" type="ORF">AAAT05_04125</name>
</gene>
<evidence type="ECO:0000256" key="1">
    <source>
        <dbReference type="ARBA" id="ARBA00022676"/>
    </source>
</evidence>
<dbReference type="Proteomes" id="UP001478817">
    <property type="component" value="Unassembled WGS sequence"/>
</dbReference>
<name>A0ABV1IG39_9ACTN</name>
<comment type="caution">
    <text evidence="5">The sequence shown here is derived from an EMBL/GenBank/DDBJ whole genome shotgun (WGS) entry which is preliminary data.</text>
</comment>
<evidence type="ECO:0000313" key="5">
    <source>
        <dbReference type="EMBL" id="MEQ2637526.1"/>
    </source>
</evidence>
<dbReference type="CDD" id="cd00761">
    <property type="entry name" value="Glyco_tranf_GTA_type"/>
    <property type="match status" value="1"/>
</dbReference>
<reference evidence="5 6" key="1">
    <citation type="submission" date="2024-04" db="EMBL/GenBank/DDBJ databases">
        <title>Human intestinal bacterial collection.</title>
        <authorList>
            <person name="Pauvert C."/>
            <person name="Hitch T.C.A."/>
            <person name="Clavel T."/>
        </authorList>
    </citation>
    <scope>NUCLEOTIDE SEQUENCE [LARGE SCALE GENOMIC DNA]</scope>
    <source>
        <strain evidence="5 6">CLA-AA-H197</strain>
    </source>
</reference>
<dbReference type="Gene3D" id="3.90.550.10">
    <property type="entry name" value="Spore Coat Polysaccharide Biosynthesis Protein SpsA, Chain A"/>
    <property type="match status" value="1"/>
</dbReference>
<dbReference type="EMBL" id="JBBNGS010000006">
    <property type="protein sequence ID" value="MEQ2637526.1"/>
    <property type="molecule type" value="Genomic_DNA"/>
</dbReference>
<accession>A0ABV1IG39</accession>
<dbReference type="EC" id="2.4.-.-" evidence="5"/>
<keyword evidence="1 5" id="KW-0328">Glycosyltransferase</keyword>
<evidence type="ECO:0000256" key="3">
    <source>
        <dbReference type="SAM" id="Coils"/>
    </source>
</evidence>
<dbReference type="InterPro" id="IPR001173">
    <property type="entry name" value="Glyco_trans_2-like"/>
</dbReference>
<sequence>MSNPIVSVIVPVHNAEKYLEQCLESILGQTLGDIEVICVNDRSTDGSAVILDSFAEKDPRLSILQSPGLGAGGARNIGLRAAKGKYLSFLDADDFFEPDMLEAAVEQAEKDGSDIVVYGSWVYDTVKQSNRQAKWRLQVDRLPPECPFKPLDISDRLFDVFGNDAWNKLFRASLLRENNLLFQEISRTNDLFFTCKALTRARLISVIDRCFAHYRVATKTSLQSTNDRDPLSFLKAYDALYSYLESSDLLSQYEETFVNHLVDGICTNVSSVHTMDSVSLIKEAVVASVEPKHQILGQRQELVHSEAQLTEYESLIKDDIPTFLFKQTVSLRAQLEDSYWYTDWCDWKRWTLENETNEHREQIEELRQDLAERERELDDLKATFAVRARNKVLAAKAHLSRQ</sequence>
<feature type="domain" description="Glycosyltransferase 2-like" evidence="4">
    <location>
        <begin position="7"/>
        <end position="175"/>
    </location>
</feature>